<dbReference type="Pfam" id="PF00078">
    <property type="entry name" value="RVT_1"/>
    <property type="match status" value="1"/>
</dbReference>
<dbReference type="InterPro" id="IPR036691">
    <property type="entry name" value="Endo/exonu/phosph_ase_sf"/>
</dbReference>
<dbReference type="Proteomes" id="UP000694864">
    <property type="component" value="Chromosome 20"/>
</dbReference>
<dbReference type="InterPro" id="IPR000477">
    <property type="entry name" value="RT_dom"/>
</dbReference>
<proteinExistence type="predicted"/>
<sequence>MRTAAWNCRGLGNDLAVRRLKEIKKTFSPDIICLFETKQGDDTVRDVGAELGYDRVVTVPPVDRTLVNSEWLAQYPASHSEFLELIESDHRPVITTISNDFSPRRGQFYFDSRLVNREGFSDAVNKGWTKIYFHLKKANRPNAREEIGILTKLLDQAHTNGSSTQHIRDLRQKLSCAYHSEEEFWRIKSRKTWLESGDRNTKYFFATAKNHTARNKLYSILDDDRREHCGDSQIGRVAEAYFTNLFKSELSTQNNHFHVFRGFHQRVTPEMNADLVKPITEEEISNAVFDIGATKAPGPDGFTGAFFQSYWETTKDAVIQEVSQFFERGVFDKSLNHTNICLIPKTTDAKHMSEFRPIALCNVSYMIISKVLVGRLKQHLHYIISEEQAAFIPGRNITDNVLIAHELIHALKVKRRCANSYMAIKTYITKAYDRLEWDFLQETMLKFGFDTKWVQWIMTCIRSPTFSVDINGNPQGFIQPERGILQGDPLSPYLFILCAEVLSHMMKRAEAEGLIKGIKISNASPAISHLLFADDSLFFCQANIKSCTAIRDILTQYERASGQQINNRKSALTFGKRVPDALKTQIRRRLNIHNDGGCGKYLGLPEQFGNAVHWVAWDRLKFLKTEGSLGFRDLERFNDALLAKQIWRILQHPTSLLSRVLKGRYFSNTSILEASRGTRPSFGWPLLVGRDLLKQGMRFTIGNGECINTWTDPWLPVHPPRPPRQAIDQQPDISTVNSFLLPNRGGWNEALLREQVHPDDINHILRIRTSHWQQHDYLGWHYTENGLYSVKSGYWLATHLPNQEFQARPPYGNLQTKTNIWRTNLPLKFKHFLWRLSSRALATGAELERRHITPDSLCKRCVSEVETSEHLFFTCPHSSQIWRGSHIPLRSLLNPNDSIDTKIKAILEFSKQRDRNDRLSILPFWILWKIWTSRNKLTFRKITHSWQRDLREAKQEADEWLASLPPPTTQTLQSTGTSRNRDRENAIWIRPPLGWVKCNYDGSYINGNSHATSAWLIRDDQGHFKEAGQTTGILVKSPIEAECQSLIYAMQQSWRSGFTNIIFEGDCQNLITALNHRSLRFDIYNWLQDIQGWATRFDNVIFRWTSRRSNILADKLAKDQRNRSTQFLYHSTVPLCISSVFNSIPTFQ</sequence>
<evidence type="ECO:0000313" key="3">
    <source>
        <dbReference type="RefSeq" id="XP_010495165.1"/>
    </source>
</evidence>
<dbReference type="PANTHER" id="PTHR46890:SF48">
    <property type="entry name" value="RNA-DIRECTED DNA POLYMERASE"/>
    <property type="match status" value="1"/>
</dbReference>
<dbReference type="InterPro" id="IPR026960">
    <property type="entry name" value="RVT-Znf"/>
</dbReference>
<dbReference type="CDD" id="cd01650">
    <property type="entry name" value="RT_nLTR_like"/>
    <property type="match status" value="1"/>
</dbReference>
<dbReference type="SUPFAM" id="SSF56219">
    <property type="entry name" value="DNase I-like"/>
    <property type="match status" value="1"/>
</dbReference>
<feature type="domain" description="Reverse transcriptase" evidence="1">
    <location>
        <begin position="324"/>
        <end position="606"/>
    </location>
</feature>
<dbReference type="InterPro" id="IPR044730">
    <property type="entry name" value="RNase_H-like_dom_plant"/>
</dbReference>
<dbReference type="SUPFAM" id="SSF53098">
    <property type="entry name" value="Ribonuclease H-like"/>
    <property type="match status" value="1"/>
</dbReference>
<dbReference type="PROSITE" id="PS50878">
    <property type="entry name" value="RT_POL"/>
    <property type="match status" value="1"/>
</dbReference>
<dbReference type="InterPro" id="IPR002156">
    <property type="entry name" value="RNaseH_domain"/>
</dbReference>
<dbReference type="PANTHER" id="PTHR46890">
    <property type="entry name" value="NON-LTR RETROLELEMENT REVERSE TRANSCRIPTASE-LIKE PROTEIN-RELATED"/>
    <property type="match status" value="1"/>
</dbReference>
<reference evidence="2" key="1">
    <citation type="journal article" date="2014" name="Nat. Commun.">
        <title>The emerging biofuel crop Camelina sativa retains a highly undifferentiated hexaploid genome structure.</title>
        <authorList>
            <person name="Kagale S."/>
            <person name="Koh C."/>
            <person name="Nixon J."/>
            <person name="Bollina V."/>
            <person name="Clarke W.E."/>
            <person name="Tuteja R."/>
            <person name="Spillane C."/>
            <person name="Robinson S.J."/>
            <person name="Links M.G."/>
            <person name="Clarke C."/>
            <person name="Higgins E.E."/>
            <person name="Huebert T."/>
            <person name="Sharpe A.G."/>
            <person name="Parkin I.A."/>
        </authorList>
    </citation>
    <scope>NUCLEOTIDE SEQUENCE [LARGE SCALE GENOMIC DNA]</scope>
    <source>
        <strain evidence="2">cv. DH55</strain>
    </source>
</reference>
<dbReference type="InterPro" id="IPR012337">
    <property type="entry name" value="RNaseH-like_sf"/>
</dbReference>
<dbReference type="InterPro" id="IPR052343">
    <property type="entry name" value="Retrotransposon-Effector_Assoc"/>
</dbReference>
<organism evidence="2 3">
    <name type="scientific">Camelina sativa</name>
    <name type="common">False flax</name>
    <name type="synonym">Myagrum sativum</name>
    <dbReference type="NCBI Taxonomy" id="90675"/>
    <lineage>
        <taxon>Eukaryota</taxon>
        <taxon>Viridiplantae</taxon>
        <taxon>Streptophyta</taxon>
        <taxon>Embryophyta</taxon>
        <taxon>Tracheophyta</taxon>
        <taxon>Spermatophyta</taxon>
        <taxon>Magnoliopsida</taxon>
        <taxon>eudicotyledons</taxon>
        <taxon>Gunneridae</taxon>
        <taxon>Pentapetalae</taxon>
        <taxon>rosids</taxon>
        <taxon>malvids</taxon>
        <taxon>Brassicales</taxon>
        <taxon>Brassicaceae</taxon>
        <taxon>Camelineae</taxon>
        <taxon>Camelina</taxon>
    </lineage>
</organism>
<evidence type="ECO:0000259" key="1">
    <source>
        <dbReference type="PROSITE" id="PS50878"/>
    </source>
</evidence>
<dbReference type="CDD" id="cd06222">
    <property type="entry name" value="RNase_H_like"/>
    <property type="match status" value="1"/>
</dbReference>
<dbReference type="Gene3D" id="3.30.420.10">
    <property type="entry name" value="Ribonuclease H-like superfamily/Ribonuclease H"/>
    <property type="match status" value="1"/>
</dbReference>
<dbReference type="RefSeq" id="XP_010495165.1">
    <property type="nucleotide sequence ID" value="XM_010496863.1"/>
</dbReference>
<name>A0ABM0Y457_CAMSA</name>
<dbReference type="GeneID" id="104772227"/>
<dbReference type="InterPro" id="IPR043502">
    <property type="entry name" value="DNA/RNA_pol_sf"/>
</dbReference>
<dbReference type="InterPro" id="IPR036397">
    <property type="entry name" value="RNaseH_sf"/>
</dbReference>
<dbReference type="Pfam" id="PF13456">
    <property type="entry name" value="RVT_3"/>
    <property type="match status" value="1"/>
</dbReference>
<dbReference type="Pfam" id="PF13966">
    <property type="entry name" value="zf-RVT"/>
    <property type="match status" value="1"/>
</dbReference>
<accession>A0ABM0Y457</accession>
<dbReference type="SUPFAM" id="SSF56672">
    <property type="entry name" value="DNA/RNA polymerases"/>
    <property type="match status" value="1"/>
</dbReference>
<reference evidence="3" key="2">
    <citation type="submission" date="2025-08" db="UniProtKB">
        <authorList>
            <consortium name="RefSeq"/>
        </authorList>
    </citation>
    <scope>IDENTIFICATION</scope>
    <source>
        <tissue evidence="3">Leaf</tissue>
    </source>
</reference>
<gene>
    <name evidence="3" type="primary">LOC104772227</name>
</gene>
<dbReference type="Gene3D" id="3.60.10.10">
    <property type="entry name" value="Endonuclease/exonuclease/phosphatase"/>
    <property type="match status" value="1"/>
</dbReference>
<protein>
    <submittedName>
        <fullName evidence="3">Uncharacterized protein LOC104772227</fullName>
    </submittedName>
</protein>
<keyword evidence="2" id="KW-1185">Reference proteome</keyword>
<evidence type="ECO:0000313" key="2">
    <source>
        <dbReference type="Proteomes" id="UP000694864"/>
    </source>
</evidence>